<protein>
    <submittedName>
        <fullName evidence="2">AAEL012598-PA</fullName>
    </submittedName>
</protein>
<evidence type="ECO:0000313" key="3">
    <source>
        <dbReference type="Proteomes" id="UP000682892"/>
    </source>
</evidence>
<keyword evidence="1" id="KW-0472">Membrane</keyword>
<dbReference type="EMBL" id="CH477900">
    <property type="protein sequence ID" value="EAT35220.1"/>
    <property type="molecule type" value="Genomic_DNA"/>
</dbReference>
<sequence>MTHVADMRRPSIRSHRDRFRETRWTVDGAAVATVLLPSRHSKLLPTVRALVNVLFVLPADLRICRANLLQLHLQRLGQLDKVLLDGLVVGEVLLKDTHLVLEVHVVLVQLFVGGLQLDGLHPEFGYLALVIGVGPFQFFLVGGQALIVLVLLSELLL</sequence>
<evidence type="ECO:0000313" key="2">
    <source>
        <dbReference type="EMBL" id="EAT35220.1"/>
    </source>
</evidence>
<accession>Q16LM6</accession>
<reference evidence="2" key="1">
    <citation type="submission" date="2005-10" db="EMBL/GenBank/DDBJ databases">
        <authorList>
            <person name="Loftus B.J."/>
            <person name="Nene V.M."/>
            <person name="Hannick L.I."/>
            <person name="Bidwell S."/>
            <person name="Haas B."/>
            <person name="Amedeo P."/>
            <person name="Orvis J."/>
            <person name="Wortman J.R."/>
            <person name="White O.R."/>
            <person name="Salzberg S."/>
            <person name="Shumway M."/>
            <person name="Koo H."/>
            <person name="Zhao Y."/>
            <person name="Holmes M."/>
            <person name="Miller J."/>
            <person name="Schatz M."/>
            <person name="Pop M."/>
            <person name="Pai G."/>
            <person name="Utterback T."/>
            <person name="Rogers Y.-H."/>
            <person name="Kravitz S."/>
            <person name="Fraser C.M."/>
        </authorList>
    </citation>
    <scope>NUCLEOTIDE SEQUENCE</scope>
    <source>
        <strain evidence="2">Liverpool</strain>
    </source>
</reference>
<dbReference type="Proteomes" id="UP000682892">
    <property type="component" value="Unassembled WGS sequence"/>
</dbReference>
<organism evidence="2 3">
    <name type="scientific">Aedes aegypti</name>
    <name type="common">Yellowfever mosquito</name>
    <name type="synonym">Culex aegypti</name>
    <dbReference type="NCBI Taxonomy" id="7159"/>
    <lineage>
        <taxon>Eukaryota</taxon>
        <taxon>Metazoa</taxon>
        <taxon>Ecdysozoa</taxon>
        <taxon>Arthropoda</taxon>
        <taxon>Hexapoda</taxon>
        <taxon>Insecta</taxon>
        <taxon>Pterygota</taxon>
        <taxon>Neoptera</taxon>
        <taxon>Endopterygota</taxon>
        <taxon>Diptera</taxon>
        <taxon>Nematocera</taxon>
        <taxon>Culicoidea</taxon>
        <taxon>Culicidae</taxon>
        <taxon>Culicinae</taxon>
        <taxon>Aedini</taxon>
        <taxon>Aedes</taxon>
        <taxon>Stegomyia</taxon>
    </lineage>
</organism>
<evidence type="ECO:0000256" key="1">
    <source>
        <dbReference type="SAM" id="Phobius"/>
    </source>
</evidence>
<proteinExistence type="predicted"/>
<keyword evidence="1" id="KW-1133">Transmembrane helix</keyword>
<dbReference type="HOGENOM" id="CLU_1679389_0_0_1"/>
<reference evidence="2" key="2">
    <citation type="journal article" date="2007" name="Science">
        <title>Genome sequence of Aedes aegypti, a major arbovirus vector.</title>
        <authorList>
            <person name="Nene V."/>
            <person name="Wortman J.R."/>
            <person name="Lawson D."/>
            <person name="Haas B."/>
            <person name="Kodira C."/>
            <person name="Tu Z.J."/>
            <person name="Loftus B."/>
            <person name="Xi Z."/>
            <person name="Megy K."/>
            <person name="Grabherr M."/>
            <person name="Ren Q."/>
            <person name="Zdobnov E.M."/>
            <person name="Lobo N.F."/>
            <person name="Campbell K.S."/>
            <person name="Brown S.E."/>
            <person name="Bonaldo M.F."/>
            <person name="Zhu J."/>
            <person name="Sinkins S.P."/>
            <person name="Hogenkamp D.G."/>
            <person name="Amedeo P."/>
            <person name="Arensburger P."/>
            <person name="Atkinson P.W."/>
            <person name="Bidwell S."/>
            <person name="Biedler J."/>
            <person name="Birney E."/>
            <person name="Bruggner R.V."/>
            <person name="Costas J."/>
            <person name="Coy M.R."/>
            <person name="Crabtree J."/>
            <person name="Crawford M."/>
            <person name="Debruyn B."/>
            <person name="Decaprio D."/>
            <person name="Eiglmeier K."/>
            <person name="Eisenstadt E."/>
            <person name="El-Dorry H."/>
            <person name="Gelbart W.M."/>
            <person name="Gomes S.L."/>
            <person name="Hammond M."/>
            <person name="Hannick L.I."/>
            <person name="Hogan J.R."/>
            <person name="Holmes M.H."/>
            <person name="Jaffe D."/>
            <person name="Johnston J.S."/>
            <person name="Kennedy R.C."/>
            <person name="Koo H."/>
            <person name="Kravitz S."/>
            <person name="Kriventseva E.V."/>
            <person name="Kulp D."/>
            <person name="Labutti K."/>
            <person name="Lee E."/>
            <person name="Li S."/>
            <person name="Lovin D.D."/>
            <person name="Mao C."/>
            <person name="Mauceli E."/>
            <person name="Menck C.F."/>
            <person name="Miller J.R."/>
            <person name="Montgomery P."/>
            <person name="Mori A."/>
            <person name="Nascimento A.L."/>
            <person name="Naveira H.F."/>
            <person name="Nusbaum C."/>
            <person name="O'leary S."/>
            <person name="Orvis J."/>
            <person name="Pertea M."/>
            <person name="Quesneville H."/>
            <person name="Reidenbach K.R."/>
            <person name="Rogers Y.H."/>
            <person name="Roth C.W."/>
            <person name="Schneider J.R."/>
            <person name="Schatz M."/>
            <person name="Shumway M."/>
            <person name="Stanke M."/>
            <person name="Stinson E.O."/>
            <person name="Tubio J.M."/>
            <person name="Vanzee J.P."/>
            <person name="Verjovski-Almeida S."/>
            <person name="Werner D."/>
            <person name="White O."/>
            <person name="Wyder S."/>
            <person name="Zeng Q."/>
            <person name="Zhao Q."/>
            <person name="Zhao Y."/>
            <person name="Hill C.A."/>
            <person name="Raikhel A.S."/>
            <person name="Soares M.B."/>
            <person name="Knudson D.L."/>
            <person name="Lee N.H."/>
            <person name="Galagan J."/>
            <person name="Salzberg S.L."/>
            <person name="Paulsen I.T."/>
            <person name="Dimopoulos G."/>
            <person name="Collins F.H."/>
            <person name="Birren B."/>
            <person name="Fraser-Liggett C.M."/>
            <person name="Severson D.W."/>
        </authorList>
    </citation>
    <scope>NUCLEOTIDE SEQUENCE [LARGE SCALE GENOMIC DNA]</scope>
    <source>
        <strain evidence="2">Liverpool</strain>
    </source>
</reference>
<reference evidence="2" key="3">
    <citation type="submission" date="2012-09" db="EMBL/GenBank/DDBJ databases">
        <authorList>
            <consortium name="VectorBase"/>
        </authorList>
    </citation>
    <scope>NUCLEOTIDE SEQUENCE</scope>
    <source>
        <strain evidence="2">Liverpool</strain>
    </source>
</reference>
<dbReference type="PaxDb" id="7159-AAEL012598-PA"/>
<gene>
    <name evidence="2" type="ORF">AaeL_AAEL012598</name>
</gene>
<keyword evidence="1" id="KW-0812">Transmembrane</keyword>
<feature type="transmembrane region" description="Helical" evidence="1">
    <location>
        <begin position="129"/>
        <end position="152"/>
    </location>
</feature>
<name>Q16LM6_AEDAE</name>
<dbReference type="AlphaFoldDB" id="Q16LM6"/>